<comment type="similarity">
    <text evidence="1">Belongs to the eukaryotic/archaeal PrmC-related family.</text>
</comment>
<dbReference type="PANTHER" id="PTHR45875:SF1">
    <property type="entry name" value="METHYLTRANSFERASE N6AMT1"/>
    <property type="match status" value="1"/>
</dbReference>
<evidence type="ECO:0000256" key="1">
    <source>
        <dbReference type="ARBA" id="ARBA00006149"/>
    </source>
</evidence>
<dbReference type="SUPFAM" id="SSF53335">
    <property type="entry name" value="S-adenosyl-L-methionine-dependent methyltransferases"/>
    <property type="match status" value="1"/>
</dbReference>
<dbReference type="STRING" id="1246581.A0A2H9TKE3"/>
<dbReference type="GO" id="GO:0032259">
    <property type="term" value="P:methylation"/>
    <property type="evidence" value="ECO:0007669"/>
    <property type="project" value="UniProtKB-KW"/>
</dbReference>
<dbReference type="GO" id="GO:0035657">
    <property type="term" value="C:eRF1 methyltransferase complex"/>
    <property type="evidence" value="ECO:0007669"/>
    <property type="project" value="EnsemblFungi"/>
</dbReference>
<keyword evidence="3" id="KW-0808">Transferase</keyword>
<dbReference type="GO" id="GO:0008276">
    <property type="term" value="F:protein methyltransferase activity"/>
    <property type="evidence" value="ECO:0007669"/>
    <property type="project" value="EnsemblFungi"/>
</dbReference>
<comment type="caution">
    <text evidence="5">The sequence shown here is derived from an EMBL/GenBank/DDBJ whole genome shotgun (WGS) entry which is preliminary data.</text>
</comment>
<evidence type="ECO:0000256" key="3">
    <source>
        <dbReference type="ARBA" id="ARBA00022679"/>
    </source>
</evidence>
<dbReference type="GO" id="GO:0008757">
    <property type="term" value="F:S-adenosylmethionine-dependent methyltransferase activity"/>
    <property type="evidence" value="ECO:0007669"/>
    <property type="project" value="EnsemblFungi"/>
</dbReference>
<dbReference type="InterPro" id="IPR002052">
    <property type="entry name" value="DNA_methylase_N6_adenine_CS"/>
</dbReference>
<dbReference type="EMBL" id="MTSL01000136">
    <property type="protein sequence ID" value="PJF18198.1"/>
    <property type="molecule type" value="Genomic_DNA"/>
</dbReference>
<reference evidence="5 6" key="1">
    <citation type="submission" date="2016-10" db="EMBL/GenBank/DDBJ databases">
        <title>The genome of Paramicrosporidium saccamoebae is the missing link in understanding Cryptomycota and Microsporidia evolution.</title>
        <authorList>
            <person name="Quandt C.A."/>
            <person name="Beaudet D."/>
            <person name="Corsaro D."/>
            <person name="Michel R."/>
            <person name="Corradi N."/>
            <person name="James T."/>
        </authorList>
    </citation>
    <scope>NUCLEOTIDE SEQUENCE [LARGE SCALE GENOMIC DNA]</scope>
    <source>
        <strain evidence="5 6">KSL3</strain>
    </source>
</reference>
<dbReference type="AlphaFoldDB" id="A0A2H9TKE3"/>
<evidence type="ECO:0000256" key="4">
    <source>
        <dbReference type="ARBA" id="ARBA00022691"/>
    </source>
</evidence>
<dbReference type="GO" id="GO:0042273">
    <property type="term" value="P:ribosomal large subunit biogenesis"/>
    <property type="evidence" value="ECO:0007669"/>
    <property type="project" value="EnsemblFungi"/>
</dbReference>
<dbReference type="GO" id="GO:0003676">
    <property type="term" value="F:nucleic acid binding"/>
    <property type="evidence" value="ECO:0007669"/>
    <property type="project" value="InterPro"/>
</dbReference>
<dbReference type="InterPro" id="IPR029063">
    <property type="entry name" value="SAM-dependent_MTases_sf"/>
</dbReference>
<keyword evidence="4" id="KW-0949">S-adenosyl-L-methionine</keyword>
<dbReference type="InterPro" id="IPR052190">
    <property type="entry name" value="Euk-Arch_PrmC-MTase"/>
</dbReference>
<dbReference type="GO" id="GO:0015934">
    <property type="term" value="C:large ribosomal subunit"/>
    <property type="evidence" value="ECO:0007669"/>
    <property type="project" value="EnsemblFungi"/>
</dbReference>
<proteinExistence type="inferred from homology"/>
<dbReference type="OrthoDB" id="406152at2759"/>
<sequence length="199" mass="22292">MCYWASLCVEDTFLMLDALEQDVEELKLKKPLLCLEIGILHPVVCVATDLNPAATLATIRTGERNLASVDCLLTSLSNGIQSRSLFDIIVFNPPYVPTEELCEMAARPTHENIHGCEPEDLLEAAWAGGADGRYWIDKVLPSIDGLLSKQGTFYMIALQANKPEELMAWARRDWDLESKIALKRKAGIEDLVVLKFWRS</sequence>
<accession>A0A2H9TKE3</accession>
<dbReference type="Gene3D" id="3.40.50.150">
    <property type="entry name" value="Vaccinia Virus protein VP39"/>
    <property type="match status" value="1"/>
</dbReference>
<organism evidence="5 6">
    <name type="scientific">Paramicrosporidium saccamoebae</name>
    <dbReference type="NCBI Taxonomy" id="1246581"/>
    <lineage>
        <taxon>Eukaryota</taxon>
        <taxon>Fungi</taxon>
        <taxon>Fungi incertae sedis</taxon>
        <taxon>Cryptomycota</taxon>
        <taxon>Cryptomycota incertae sedis</taxon>
        <taxon>Paramicrosporidium</taxon>
    </lineage>
</organism>
<evidence type="ECO:0000256" key="2">
    <source>
        <dbReference type="ARBA" id="ARBA00022603"/>
    </source>
</evidence>
<keyword evidence="2" id="KW-0489">Methyltransferase</keyword>
<evidence type="ECO:0000313" key="5">
    <source>
        <dbReference type="EMBL" id="PJF18198.1"/>
    </source>
</evidence>
<gene>
    <name evidence="5" type="ORF">PSACC_01987</name>
</gene>
<protein>
    <recommendedName>
        <fullName evidence="7">Methylase</fullName>
    </recommendedName>
</protein>
<dbReference type="PROSITE" id="PS00092">
    <property type="entry name" value="N6_MTASE"/>
    <property type="match status" value="1"/>
</dbReference>
<dbReference type="PANTHER" id="PTHR45875">
    <property type="entry name" value="METHYLTRANSFERASE N6AMT1"/>
    <property type="match status" value="1"/>
</dbReference>
<dbReference type="GO" id="GO:0006417">
    <property type="term" value="P:regulation of translation"/>
    <property type="evidence" value="ECO:0007669"/>
    <property type="project" value="EnsemblFungi"/>
</dbReference>
<name>A0A2H9TKE3_9FUNG</name>
<keyword evidence="6" id="KW-1185">Reference proteome</keyword>
<evidence type="ECO:0000313" key="6">
    <source>
        <dbReference type="Proteomes" id="UP000240830"/>
    </source>
</evidence>
<evidence type="ECO:0008006" key="7">
    <source>
        <dbReference type="Google" id="ProtNLM"/>
    </source>
</evidence>
<dbReference type="Proteomes" id="UP000240830">
    <property type="component" value="Unassembled WGS sequence"/>
</dbReference>